<evidence type="ECO:0000313" key="2">
    <source>
        <dbReference type="Proteomes" id="UP001299596"/>
    </source>
</evidence>
<reference evidence="1 2" key="1">
    <citation type="submission" date="2023-12" db="EMBL/GenBank/DDBJ databases">
        <title>Description of new species of Mycobacterium terrae complex isolated from sewage at the Sao Paulo Zoological Park Foundation in Brazil.</title>
        <authorList>
            <person name="Romagnoli C.L."/>
            <person name="Conceicao E.C."/>
            <person name="Machado E."/>
            <person name="Barreto L.B.P.F."/>
            <person name="Sharma A."/>
            <person name="Silva N.M."/>
            <person name="Marques L.E."/>
            <person name="Juliana M.A."/>
            <person name="Lourenco M.C.S."/>
            <person name="Digiampietri L.A."/>
            <person name="Suffys P.N."/>
            <person name="Viana-Niero C."/>
        </authorList>
    </citation>
    <scope>NUCLEOTIDE SEQUENCE [LARGE SCALE GENOMIC DNA]</scope>
    <source>
        <strain evidence="1 2">MYC098</strain>
    </source>
</reference>
<name>A0ABU5XMH5_9MYCO</name>
<organism evidence="1 2">
    <name type="scientific">[Mycobacterium] crassicus</name>
    <dbReference type="NCBI Taxonomy" id="2872309"/>
    <lineage>
        <taxon>Bacteria</taxon>
        <taxon>Bacillati</taxon>
        <taxon>Actinomycetota</taxon>
        <taxon>Actinomycetes</taxon>
        <taxon>Mycobacteriales</taxon>
        <taxon>Mycobacteriaceae</taxon>
        <taxon>Mycolicibacter</taxon>
    </lineage>
</organism>
<protein>
    <recommendedName>
        <fullName evidence="3">Ribbon-helix-helix protein CopG domain-containing protein</fullName>
    </recommendedName>
</protein>
<keyword evidence="2" id="KW-1185">Reference proteome</keyword>
<dbReference type="EMBL" id="JAYJJR010000016">
    <property type="protein sequence ID" value="MEB3023467.1"/>
    <property type="molecule type" value="Genomic_DNA"/>
</dbReference>
<evidence type="ECO:0008006" key="3">
    <source>
        <dbReference type="Google" id="ProtNLM"/>
    </source>
</evidence>
<dbReference type="RefSeq" id="WP_329780465.1">
    <property type="nucleotide sequence ID" value="NZ_JAYJJR010000016.1"/>
</dbReference>
<comment type="caution">
    <text evidence="1">The sequence shown here is derived from an EMBL/GenBank/DDBJ whole genome shotgun (WGS) entry which is preliminary data.</text>
</comment>
<evidence type="ECO:0000313" key="1">
    <source>
        <dbReference type="EMBL" id="MEB3023467.1"/>
    </source>
</evidence>
<dbReference type="Proteomes" id="UP001299596">
    <property type="component" value="Unassembled WGS sequence"/>
</dbReference>
<sequence length="106" mass="12035">MTTTPRRTIRIPDAEWDAGLAKAQAQGQTLTDVLRRLLASYLVSNPDELSEYGTEYRATPKDADSSLTVEGITGRFEDVRRLYPPKRWYLEERTVSPYKAASRRAA</sequence>
<gene>
    <name evidence="1" type="ORF">K6T79_20800</name>
</gene>
<accession>A0ABU5XMH5</accession>
<proteinExistence type="predicted"/>